<dbReference type="Proteomes" id="UP000598120">
    <property type="component" value="Unassembled WGS sequence"/>
</dbReference>
<protein>
    <recommendedName>
        <fullName evidence="3">CHAT domain-containing protein</fullName>
    </recommendedName>
</protein>
<dbReference type="AlphaFoldDB" id="A0A8J2TRU8"/>
<sequence>MKIPDFNKEFFCIANVDEPVLSAIVSSYVSKKGFYTPMFEFYSVTSADSNKSDSEIDEHHLTRSRARQFNIKIGNTIRRLRGCDNILLIGLTENQQSYLKFPKDYNVIEINDINDVTFVLGSMVDKSNILSCKESQIYEGLVQALSSDSILHIDFKADDIVPYLNNEGGIVVVENVDKVGVVIAINYGISISANVLITSSLKIDKRKISAFIEEWKDGNQNSYNDLSSFIYPKVEDVKFENYDFATFFTEGAPYSLILKNVIPISHVHLHLNPDFFIFNNLYFEDSQTPYSALVFSPLEFKDEETNFVIDELTKKGYYVKELVGENATSHNINYHVREYPFNLLHICSHGGEVDGYSVKHKFIDSNGDEHIIEYDEVVSFAPSRLEEKIPVTSKKIWKKFDGYKWRSEELKAIGYPQYVYTDMLNSTRNIDKKERKPKKNIPYSCAIKCSDFNYQAMFHHLASSHSPLIFNNTCWSWSDIADSFISVGSKGYIGTLWNINNNIAVKSAEVFYKNLFNSTILEAFNKSIKETTGSKDENIYIFWGLHFSSFKQVADVQMSKNTVVVKLLKSIEIWKEKLDKTTDKPMREEIERIIKWISNQLSKNFTEEIIDILGNGKS</sequence>
<name>A0A8J2TRU8_9FLAO</name>
<accession>A0A8J2TRU8</accession>
<gene>
    <name evidence="1" type="ORF">GCM10011531_14940</name>
</gene>
<evidence type="ECO:0000313" key="1">
    <source>
        <dbReference type="EMBL" id="GFZ84935.1"/>
    </source>
</evidence>
<dbReference type="EMBL" id="BMIC01000002">
    <property type="protein sequence ID" value="GFZ84935.1"/>
    <property type="molecule type" value="Genomic_DNA"/>
</dbReference>
<organism evidence="1 2">
    <name type="scientific">Aquaticitalea lipolytica</name>
    <dbReference type="NCBI Taxonomy" id="1247562"/>
    <lineage>
        <taxon>Bacteria</taxon>
        <taxon>Pseudomonadati</taxon>
        <taxon>Bacteroidota</taxon>
        <taxon>Flavobacteriia</taxon>
        <taxon>Flavobacteriales</taxon>
        <taxon>Flavobacteriaceae</taxon>
        <taxon>Aquaticitalea</taxon>
    </lineage>
</organism>
<dbReference type="RefSeq" id="WP_188605735.1">
    <property type="nucleotide sequence ID" value="NZ_BMIC01000002.1"/>
</dbReference>
<keyword evidence="2" id="KW-1185">Reference proteome</keyword>
<reference evidence="1 2" key="1">
    <citation type="journal article" date="2014" name="Int. J. Syst. Evol. Microbiol.">
        <title>Complete genome sequence of Corynebacterium casei LMG S-19264T (=DSM 44701T), isolated from a smear-ripened cheese.</title>
        <authorList>
            <consortium name="US DOE Joint Genome Institute (JGI-PGF)"/>
            <person name="Walter F."/>
            <person name="Albersmeier A."/>
            <person name="Kalinowski J."/>
            <person name="Ruckert C."/>
        </authorList>
    </citation>
    <scope>NUCLEOTIDE SEQUENCE [LARGE SCALE GENOMIC DNA]</scope>
    <source>
        <strain evidence="1 2">CGMCC 1.15295</strain>
    </source>
</reference>
<comment type="caution">
    <text evidence="1">The sequence shown here is derived from an EMBL/GenBank/DDBJ whole genome shotgun (WGS) entry which is preliminary data.</text>
</comment>
<evidence type="ECO:0008006" key="3">
    <source>
        <dbReference type="Google" id="ProtNLM"/>
    </source>
</evidence>
<evidence type="ECO:0000313" key="2">
    <source>
        <dbReference type="Proteomes" id="UP000598120"/>
    </source>
</evidence>
<proteinExistence type="predicted"/>